<dbReference type="InterPro" id="IPR051164">
    <property type="entry name" value="NmrA-like_oxidored"/>
</dbReference>
<comment type="similarity">
    <text evidence="1">Belongs to the NmrA-type oxidoreductase family.</text>
</comment>
<dbReference type="EMBL" id="MU157827">
    <property type="protein sequence ID" value="KAF9533972.1"/>
    <property type="molecule type" value="Genomic_DNA"/>
</dbReference>
<dbReference type="Gene3D" id="3.40.50.720">
    <property type="entry name" value="NAD(P)-binding Rossmann-like Domain"/>
    <property type="match status" value="1"/>
</dbReference>
<reference evidence="5" key="1">
    <citation type="submission" date="2020-11" db="EMBL/GenBank/DDBJ databases">
        <authorList>
            <consortium name="DOE Joint Genome Institute"/>
            <person name="Ahrendt S."/>
            <person name="Riley R."/>
            <person name="Andreopoulos W."/>
            <person name="Labutti K."/>
            <person name="Pangilinan J."/>
            <person name="Ruiz-Duenas F.J."/>
            <person name="Barrasa J.M."/>
            <person name="Sanchez-Garcia M."/>
            <person name="Camarero S."/>
            <person name="Miyauchi S."/>
            <person name="Serrano A."/>
            <person name="Linde D."/>
            <person name="Babiker R."/>
            <person name="Drula E."/>
            <person name="Ayuso-Fernandez I."/>
            <person name="Pacheco R."/>
            <person name="Padilla G."/>
            <person name="Ferreira P."/>
            <person name="Barriuso J."/>
            <person name="Kellner H."/>
            <person name="Castanera R."/>
            <person name="Alfaro M."/>
            <person name="Ramirez L."/>
            <person name="Pisabarro A.G."/>
            <person name="Kuo A."/>
            <person name="Tritt A."/>
            <person name="Lipzen A."/>
            <person name="He G."/>
            <person name="Yan M."/>
            <person name="Ng V."/>
            <person name="Cullen D."/>
            <person name="Martin F."/>
            <person name="Rosso M.-N."/>
            <person name="Henrissat B."/>
            <person name="Hibbett D."/>
            <person name="Martinez A.T."/>
            <person name="Grigoriev I.V."/>
        </authorList>
    </citation>
    <scope>NUCLEOTIDE SEQUENCE</scope>
    <source>
        <strain evidence="5">CBS 506.95</strain>
    </source>
</reference>
<dbReference type="GO" id="GO:0005634">
    <property type="term" value="C:nucleus"/>
    <property type="evidence" value="ECO:0007669"/>
    <property type="project" value="TreeGrafter"/>
</dbReference>
<dbReference type="Pfam" id="PF05368">
    <property type="entry name" value="NmrA"/>
    <property type="match status" value="1"/>
</dbReference>
<keyword evidence="3" id="KW-0560">Oxidoreductase</keyword>
<sequence>MTITTDLNAPLFTVVGATGSQGGSTVQALSASEKPYRVRAVTRDTNQLSAQKLAEIGCELVQADIDNSADVEKAFTASDFVFAMTKSDHAVIADEHKRGRILVDTAKAKGVKTFIWSSQLHLGRLSGGEMEVPMFDVKAEIADYARSISLNILEVCPGIFNKLWIEKCPPYKHEDGSYILSLPLNSNTKLPLIDIATDFGRYVVDAFEKNHTGRLLAAAEYLTLKEIAKVYSEVSGRQITFVPAEDEAFRRKLAENANESFVTNILNRLIAFRTIGYYGQNQDLDESNAILSTPAQTFSQFVHAHKSDLLKAMDL</sequence>
<keyword evidence="2" id="KW-0521">NADP</keyword>
<dbReference type="GO" id="GO:0016491">
    <property type="term" value="F:oxidoreductase activity"/>
    <property type="evidence" value="ECO:0007669"/>
    <property type="project" value="UniProtKB-KW"/>
</dbReference>
<gene>
    <name evidence="5" type="ORF">CPB83DRAFT_889756</name>
</gene>
<dbReference type="Gene3D" id="3.90.25.10">
    <property type="entry name" value="UDP-galactose 4-epimerase, domain 1"/>
    <property type="match status" value="1"/>
</dbReference>
<dbReference type="Proteomes" id="UP000807306">
    <property type="component" value="Unassembled WGS sequence"/>
</dbReference>
<evidence type="ECO:0000256" key="3">
    <source>
        <dbReference type="ARBA" id="ARBA00023002"/>
    </source>
</evidence>
<dbReference type="PANTHER" id="PTHR42748">
    <property type="entry name" value="NITROGEN METABOLITE REPRESSION PROTEIN NMRA FAMILY MEMBER"/>
    <property type="match status" value="1"/>
</dbReference>
<evidence type="ECO:0000259" key="4">
    <source>
        <dbReference type="Pfam" id="PF05368"/>
    </source>
</evidence>
<dbReference type="PANTHER" id="PTHR42748:SF30">
    <property type="entry name" value="NMRA-LIKE DOMAIN-CONTAINING PROTEIN"/>
    <property type="match status" value="1"/>
</dbReference>
<evidence type="ECO:0000313" key="6">
    <source>
        <dbReference type="Proteomes" id="UP000807306"/>
    </source>
</evidence>
<dbReference type="InterPro" id="IPR036291">
    <property type="entry name" value="NAD(P)-bd_dom_sf"/>
</dbReference>
<evidence type="ECO:0000256" key="2">
    <source>
        <dbReference type="ARBA" id="ARBA00022857"/>
    </source>
</evidence>
<accession>A0A9P6JU92</accession>
<evidence type="ECO:0000313" key="5">
    <source>
        <dbReference type="EMBL" id="KAF9533972.1"/>
    </source>
</evidence>
<evidence type="ECO:0000256" key="1">
    <source>
        <dbReference type="ARBA" id="ARBA00006328"/>
    </source>
</evidence>
<organism evidence="5 6">
    <name type="scientific">Crepidotus variabilis</name>
    <dbReference type="NCBI Taxonomy" id="179855"/>
    <lineage>
        <taxon>Eukaryota</taxon>
        <taxon>Fungi</taxon>
        <taxon>Dikarya</taxon>
        <taxon>Basidiomycota</taxon>
        <taxon>Agaricomycotina</taxon>
        <taxon>Agaricomycetes</taxon>
        <taxon>Agaricomycetidae</taxon>
        <taxon>Agaricales</taxon>
        <taxon>Agaricineae</taxon>
        <taxon>Crepidotaceae</taxon>
        <taxon>Crepidotus</taxon>
    </lineage>
</organism>
<dbReference type="InterPro" id="IPR008030">
    <property type="entry name" value="NmrA-like"/>
</dbReference>
<dbReference type="OrthoDB" id="419598at2759"/>
<proteinExistence type="inferred from homology"/>
<feature type="domain" description="NmrA-like" evidence="4">
    <location>
        <begin position="13"/>
        <end position="276"/>
    </location>
</feature>
<dbReference type="CDD" id="cd05251">
    <property type="entry name" value="NmrA_like_SDR_a"/>
    <property type="match status" value="1"/>
</dbReference>
<protein>
    <recommendedName>
        <fullName evidence="4">NmrA-like domain-containing protein</fullName>
    </recommendedName>
</protein>
<name>A0A9P6JU92_9AGAR</name>
<comment type="caution">
    <text evidence="5">The sequence shown here is derived from an EMBL/GenBank/DDBJ whole genome shotgun (WGS) entry which is preliminary data.</text>
</comment>
<keyword evidence="6" id="KW-1185">Reference proteome</keyword>
<dbReference type="AlphaFoldDB" id="A0A9P6JU92"/>
<dbReference type="SUPFAM" id="SSF51735">
    <property type="entry name" value="NAD(P)-binding Rossmann-fold domains"/>
    <property type="match status" value="1"/>
</dbReference>